<proteinExistence type="predicted"/>
<accession>A0A9X8EQ29</accession>
<organism evidence="2 3">
    <name type="scientific">Pseudomonas putida</name>
    <name type="common">Arthrobacter siderocapsulatus</name>
    <dbReference type="NCBI Taxonomy" id="303"/>
    <lineage>
        <taxon>Bacteria</taxon>
        <taxon>Pseudomonadati</taxon>
        <taxon>Pseudomonadota</taxon>
        <taxon>Gammaproteobacteria</taxon>
        <taxon>Pseudomonadales</taxon>
        <taxon>Pseudomonadaceae</taxon>
        <taxon>Pseudomonas</taxon>
    </lineage>
</organism>
<gene>
    <name evidence="2" type="ORF">EDF85_1360</name>
</gene>
<dbReference type="Pfam" id="PF06961">
    <property type="entry name" value="DUF1294"/>
    <property type="match status" value="1"/>
</dbReference>
<dbReference type="AlphaFoldDB" id="A0A9X8EQ29"/>
<feature type="transmembrane region" description="Helical" evidence="1">
    <location>
        <begin position="41"/>
        <end position="60"/>
    </location>
</feature>
<name>A0A9X8EQ29_PSEPU</name>
<sequence>MARIETRPPMRHLRLKLLAFVALCLLPVLGALKLGVGTGNWLWLAAYGLASLGCFGLYGYDKRQARGQGQRTPEKVLHACELAGGWPGALLAQQVFRHKTRKLSYQLVFWVIVLGHQVFWADYLFLAGRLFGF</sequence>
<comment type="caution">
    <text evidence="2">The sequence shown here is derived from an EMBL/GenBank/DDBJ whole genome shotgun (WGS) entry which is preliminary data.</text>
</comment>
<keyword evidence="1" id="KW-0812">Transmembrane</keyword>
<evidence type="ECO:0000256" key="1">
    <source>
        <dbReference type="SAM" id="Phobius"/>
    </source>
</evidence>
<reference evidence="2 3" key="1">
    <citation type="submission" date="2018-11" db="EMBL/GenBank/DDBJ databases">
        <title>Genomic analyses of the natural microbiome of Caenorhabditis elegans.</title>
        <authorList>
            <person name="Samuel B."/>
        </authorList>
    </citation>
    <scope>NUCLEOTIDE SEQUENCE [LARGE SCALE GENOMIC DNA]</scope>
    <source>
        <strain evidence="2 3">BIGb0473</strain>
    </source>
</reference>
<evidence type="ECO:0000313" key="3">
    <source>
        <dbReference type="Proteomes" id="UP000269115"/>
    </source>
</evidence>
<dbReference type="EMBL" id="RJUR01000011">
    <property type="protein sequence ID" value="ROQ53596.1"/>
    <property type="molecule type" value="Genomic_DNA"/>
</dbReference>
<protein>
    <submittedName>
        <fullName evidence="2">Uncharacterized membrane protein YsdA (DUF1294 family)</fullName>
    </submittedName>
</protein>
<dbReference type="RefSeq" id="WP_054914559.1">
    <property type="nucleotide sequence ID" value="NZ_LKGZ01000001.1"/>
</dbReference>
<dbReference type="Proteomes" id="UP000269115">
    <property type="component" value="Unassembled WGS sequence"/>
</dbReference>
<keyword evidence="1" id="KW-1133">Transmembrane helix</keyword>
<feature type="transmembrane region" description="Helical" evidence="1">
    <location>
        <begin position="107"/>
        <end position="126"/>
    </location>
</feature>
<keyword evidence="1" id="KW-0472">Membrane</keyword>
<evidence type="ECO:0000313" key="2">
    <source>
        <dbReference type="EMBL" id="ROQ53596.1"/>
    </source>
</evidence>
<dbReference type="InterPro" id="IPR010718">
    <property type="entry name" value="DUF1294"/>
</dbReference>